<dbReference type="GeneID" id="5470442"/>
<dbReference type="Proteomes" id="UP000202420">
    <property type="component" value="Segment"/>
</dbReference>
<sequence>MKIIEERHGSIYKITFPNGKVYIGQTKRSLAQRGSEHIKDTSGCIKLKNAFKKYGHEECVMSVLKDKIPEQFLDYWENKFIDEHDSISSGYNIKYNVDFATPTDIGMTYIPPEPKVNPFAKFANKEYTPPRQKIQALLPKVPKSIRGNTVVMVR</sequence>
<protein>
    <submittedName>
        <fullName evidence="2">Uncharacterized protein Z737R</fullName>
    </submittedName>
</protein>
<keyword evidence="3" id="KW-1185">Reference proteome</keyword>
<dbReference type="RefSeq" id="YP_001427218.1">
    <property type="nucleotide sequence ID" value="NC_008724.1"/>
</dbReference>
<dbReference type="CDD" id="cd10443">
    <property type="entry name" value="GIY-YIG_HE_Tlr8p_PBC-V_like"/>
    <property type="match status" value="1"/>
</dbReference>
<name>A7K9Z7_9PHYC</name>
<feature type="domain" description="GIY-YIG" evidence="1">
    <location>
        <begin position="8"/>
        <end position="97"/>
    </location>
</feature>
<dbReference type="SMART" id="SM00465">
    <property type="entry name" value="GIYc"/>
    <property type="match status" value="1"/>
</dbReference>
<dbReference type="OrthoDB" id="16101at10239"/>
<dbReference type="SUPFAM" id="SSF82771">
    <property type="entry name" value="GIY-YIG endonuclease"/>
    <property type="match status" value="1"/>
</dbReference>
<gene>
    <name evidence="2" type="primary">Z737R</name>
    <name evidence="2" type="ORF">ATCV1_Z737R</name>
</gene>
<evidence type="ECO:0000259" key="1">
    <source>
        <dbReference type="SMART" id="SM00465"/>
    </source>
</evidence>
<dbReference type="KEGG" id="vg:5470442"/>
<accession>A7K9Z7</accession>
<dbReference type="InterPro" id="IPR000305">
    <property type="entry name" value="GIY-YIG_endonuc"/>
</dbReference>
<proteinExistence type="predicted"/>
<dbReference type="InterPro" id="IPR035901">
    <property type="entry name" value="GIY-YIG_endonuc_sf"/>
</dbReference>
<evidence type="ECO:0000313" key="3">
    <source>
        <dbReference type="Proteomes" id="UP000202420"/>
    </source>
</evidence>
<dbReference type="Gene3D" id="3.40.1440.10">
    <property type="entry name" value="GIY-YIG endonuclease"/>
    <property type="match status" value="1"/>
</dbReference>
<dbReference type="EMBL" id="EF101928">
    <property type="protein sequence ID" value="ABT16871.1"/>
    <property type="molecule type" value="Genomic_DNA"/>
</dbReference>
<reference evidence="2 3" key="1">
    <citation type="submission" date="2006-09" db="EMBL/GenBank/DDBJ databases">
        <title>Sequence and annotation of the 288-kb ATCV-1 virus that infects an endosymbiotic Chlorella strain of the heliozoon Acanthocystis turfacea.</title>
        <authorList>
            <person name="Fitzgerald L.A."/>
            <person name="Graves M.V."/>
            <person name="Li X."/>
            <person name="Pfitzner A.J.P."/>
            <person name="Hartigan J."/>
            <person name="Van Etten J.L."/>
        </authorList>
    </citation>
    <scope>NUCLEOTIDE SEQUENCE [LARGE SCALE GENOMIC DNA]</scope>
    <source>
        <strain evidence="2 3">ATCV-1</strain>
    </source>
</reference>
<dbReference type="Pfam" id="PF01541">
    <property type="entry name" value="GIY-YIG"/>
    <property type="match status" value="1"/>
</dbReference>
<organism evidence="2 3">
    <name type="scientific">Chlorovirus heliozoae</name>
    <dbReference type="NCBI Taxonomy" id="322019"/>
    <lineage>
        <taxon>Viruses</taxon>
        <taxon>Varidnaviria</taxon>
        <taxon>Bamfordvirae</taxon>
        <taxon>Nucleocytoviricota</taxon>
        <taxon>Megaviricetes</taxon>
        <taxon>Algavirales</taxon>
        <taxon>Phycodnaviridae</taxon>
        <taxon>Chlorovirus</taxon>
    </lineage>
</organism>
<evidence type="ECO:0000313" key="2">
    <source>
        <dbReference type="EMBL" id="ABT16871.1"/>
    </source>
</evidence>